<evidence type="ECO:0000256" key="7">
    <source>
        <dbReference type="ARBA" id="ARBA00023136"/>
    </source>
</evidence>
<dbReference type="InterPro" id="IPR041701">
    <property type="entry name" value="MetN_ABC"/>
</dbReference>
<name>A0ABS4KHJ2_9FIRM</name>
<dbReference type="SUPFAM" id="SSF52540">
    <property type="entry name" value="P-loop containing nucleoside triphosphate hydrolases"/>
    <property type="match status" value="1"/>
</dbReference>
<dbReference type="SUPFAM" id="SSF55021">
    <property type="entry name" value="ACT-like"/>
    <property type="match status" value="1"/>
</dbReference>
<dbReference type="GO" id="GO:0005524">
    <property type="term" value="F:ATP binding"/>
    <property type="evidence" value="ECO:0007669"/>
    <property type="project" value="UniProtKB-KW"/>
</dbReference>
<keyword evidence="10" id="KW-1185">Reference proteome</keyword>
<evidence type="ECO:0000256" key="1">
    <source>
        <dbReference type="ARBA" id="ARBA00022448"/>
    </source>
</evidence>
<accession>A0ABS4KHJ2</accession>
<dbReference type="PROSITE" id="PS50893">
    <property type="entry name" value="ABC_TRANSPORTER_2"/>
    <property type="match status" value="1"/>
</dbReference>
<sequence>MIKIKNLKKTYKKENIYVKAIDDVSLDIERGDIYGIIGLSGAGKSSLVRCINMLERPDSGEVIVGKVNMGNLSKKELRDVRKKIGMIFQGFNLLNSKTVFENIAFPLRIMKVSEDEIKEKVSKLLKLVDLTDKAHAYPSNLSGGQKQRVGIARALANDPEVLLCDEATSALDPKTTKQILALLKDINKNLGLTIVVITHEMDVIKEICNKVTILESGKIIDSGNTIDLFSSPSQEKTRHFVDDDKYYPVSSDSGYTLRLGFTKGSAGQPIISQIIKKFGVDVNIVWGSIEYIQEIPIGKLLIKCDAQANIIDEIISFLEKSNVRVEVIENARNTRAS</sequence>
<evidence type="ECO:0000256" key="2">
    <source>
        <dbReference type="ARBA" id="ARBA00022475"/>
    </source>
</evidence>
<keyword evidence="5" id="KW-1278">Translocase</keyword>
<dbReference type="InterPro" id="IPR003439">
    <property type="entry name" value="ABC_transporter-like_ATP-bd"/>
</dbReference>
<gene>
    <name evidence="9" type="ORF">J2Z35_000626</name>
</gene>
<keyword evidence="1" id="KW-0813">Transport</keyword>
<dbReference type="PROSITE" id="PS00211">
    <property type="entry name" value="ABC_TRANSPORTER_1"/>
    <property type="match status" value="1"/>
</dbReference>
<evidence type="ECO:0000256" key="4">
    <source>
        <dbReference type="ARBA" id="ARBA00022840"/>
    </source>
</evidence>
<dbReference type="InterPro" id="IPR018449">
    <property type="entry name" value="NIL_domain"/>
</dbReference>
<dbReference type="SMART" id="SM00930">
    <property type="entry name" value="NIL"/>
    <property type="match status" value="1"/>
</dbReference>
<evidence type="ECO:0000256" key="5">
    <source>
        <dbReference type="ARBA" id="ARBA00022967"/>
    </source>
</evidence>
<proteinExistence type="predicted"/>
<dbReference type="EMBL" id="JAGGLI010000004">
    <property type="protein sequence ID" value="MBP2026835.1"/>
    <property type="molecule type" value="Genomic_DNA"/>
</dbReference>
<dbReference type="Gene3D" id="3.30.70.260">
    <property type="match status" value="1"/>
</dbReference>
<dbReference type="Pfam" id="PF00005">
    <property type="entry name" value="ABC_tran"/>
    <property type="match status" value="1"/>
</dbReference>
<evidence type="ECO:0000259" key="8">
    <source>
        <dbReference type="PROSITE" id="PS50893"/>
    </source>
</evidence>
<dbReference type="PANTHER" id="PTHR43166:SF30">
    <property type="entry name" value="METHIONINE IMPORT ATP-BINDING PROTEIN METN"/>
    <property type="match status" value="1"/>
</dbReference>
<dbReference type="Pfam" id="PF09383">
    <property type="entry name" value="NIL"/>
    <property type="match status" value="1"/>
</dbReference>
<organism evidence="9 10">
    <name type="scientific">Acetoanaerobium pronyense</name>
    <dbReference type="NCBI Taxonomy" id="1482736"/>
    <lineage>
        <taxon>Bacteria</taxon>
        <taxon>Bacillati</taxon>
        <taxon>Bacillota</taxon>
        <taxon>Clostridia</taxon>
        <taxon>Peptostreptococcales</taxon>
        <taxon>Filifactoraceae</taxon>
        <taxon>Acetoanaerobium</taxon>
    </lineage>
</organism>
<dbReference type="InterPro" id="IPR050086">
    <property type="entry name" value="MetN_ABC_transporter-like"/>
</dbReference>
<dbReference type="InterPro" id="IPR027417">
    <property type="entry name" value="P-loop_NTPase"/>
</dbReference>
<dbReference type="CDD" id="cd03258">
    <property type="entry name" value="ABC_MetN_methionine_transporter"/>
    <property type="match status" value="1"/>
</dbReference>
<reference evidence="9 10" key="1">
    <citation type="submission" date="2021-03" db="EMBL/GenBank/DDBJ databases">
        <title>Genomic Encyclopedia of Type Strains, Phase IV (KMG-IV): sequencing the most valuable type-strain genomes for metagenomic binning, comparative biology and taxonomic classification.</title>
        <authorList>
            <person name="Goeker M."/>
        </authorList>
    </citation>
    <scope>NUCLEOTIDE SEQUENCE [LARGE SCALE GENOMIC DNA]</scope>
    <source>
        <strain evidence="9 10">DSM 27512</strain>
    </source>
</reference>
<protein>
    <submittedName>
        <fullName evidence="9">D-methionine transport system ATP-binding protein</fullName>
    </submittedName>
</protein>
<evidence type="ECO:0000256" key="6">
    <source>
        <dbReference type="ARBA" id="ARBA00022970"/>
    </source>
</evidence>
<dbReference type="Gene3D" id="3.40.50.300">
    <property type="entry name" value="P-loop containing nucleotide triphosphate hydrolases"/>
    <property type="match status" value="1"/>
</dbReference>
<keyword evidence="4 9" id="KW-0067">ATP-binding</keyword>
<dbReference type="PANTHER" id="PTHR43166">
    <property type="entry name" value="AMINO ACID IMPORT ATP-BINDING PROTEIN"/>
    <property type="match status" value="1"/>
</dbReference>
<dbReference type="SMART" id="SM00382">
    <property type="entry name" value="AAA"/>
    <property type="match status" value="1"/>
</dbReference>
<dbReference type="InterPro" id="IPR017871">
    <property type="entry name" value="ABC_transporter-like_CS"/>
</dbReference>
<evidence type="ECO:0000256" key="3">
    <source>
        <dbReference type="ARBA" id="ARBA00022741"/>
    </source>
</evidence>
<dbReference type="InterPro" id="IPR045865">
    <property type="entry name" value="ACT-like_dom_sf"/>
</dbReference>
<keyword evidence="7" id="KW-0472">Membrane</keyword>
<keyword evidence="3" id="KW-0547">Nucleotide-binding</keyword>
<dbReference type="Proteomes" id="UP001314903">
    <property type="component" value="Unassembled WGS sequence"/>
</dbReference>
<keyword evidence="2" id="KW-1003">Cell membrane</keyword>
<feature type="domain" description="ABC transporter" evidence="8">
    <location>
        <begin position="2"/>
        <end position="241"/>
    </location>
</feature>
<evidence type="ECO:0000313" key="9">
    <source>
        <dbReference type="EMBL" id="MBP2026835.1"/>
    </source>
</evidence>
<dbReference type="InterPro" id="IPR003593">
    <property type="entry name" value="AAA+_ATPase"/>
</dbReference>
<comment type="caution">
    <text evidence="9">The sequence shown here is derived from an EMBL/GenBank/DDBJ whole genome shotgun (WGS) entry which is preliminary data.</text>
</comment>
<dbReference type="RefSeq" id="WP_209659292.1">
    <property type="nucleotide sequence ID" value="NZ_JAGGLI010000004.1"/>
</dbReference>
<evidence type="ECO:0000313" key="10">
    <source>
        <dbReference type="Proteomes" id="UP001314903"/>
    </source>
</evidence>
<keyword evidence="6" id="KW-0029">Amino-acid transport</keyword>